<feature type="region of interest" description="Disordered" evidence="1">
    <location>
        <begin position="34"/>
        <end position="65"/>
    </location>
</feature>
<comment type="caution">
    <text evidence="3">The sequence shown here is derived from an EMBL/GenBank/DDBJ whole genome shotgun (WGS) entry which is preliminary data.</text>
</comment>
<protein>
    <recommendedName>
        <fullName evidence="5">Secreted protein</fullName>
    </recommendedName>
</protein>
<organism evidence="3 4">
    <name type="scientific">Pontibacter populi</name>
    <dbReference type="NCBI Taxonomy" id="890055"/>
    <lineage>
        <taxon>Bacteria</taxon>
        <taxon>Pseudomonadati</taxon>
        <taxon>Bacteroidota</taxon>
        <taxon>Cytophagia</taxon>
        <taxon>Cytophagales</taxon>
        <taxon>Hymenobacteraceae</taxon>
        <taxon>Pontibacter</taxon>
    </lineage>
</organism>
<sequence>MRNACQHLQFIFAAAIVVMLLSMPCPDVFANNGPSTTTQNTTATVDTDTSGNKSAAKAKDKSSTTRVKDRSVLDADVLDSPLAYFKEAFTPEDESDDNVAPALMNTVKALVATLLSTVI</sequence>
<keyword evidence="2" id="KW-0732">Signal</keyword>
<evidence type="ECO:0000313" key="4">
    <source>
        <dbReference type="Proteomes" id="UP000774935"/>
    </source>
</evidence>
<evidence type="ECO:0000313" key="3">
    <source>
        <dbReference type="EMBL" id="MBW3364550.1"/>
    </source>
</evidence>
<reference evidence="3 4" key="1">
    <citation type="submission" date="2021-07" db="EMBL/GenBank/DDBJ databases">
        <authorList>
            <person name="Kim M.K."/>
        </authorList>
    </citation>
    <scope>NUCLEOTIDE SEQUENCE [LARGE SCALE GENOMIC DNA]</scope>
    <source>
        <strain evidence="3 4">HLY7-15</strain>
    </source>
</reference>
<dbReference type="RefSeq" id="WP_199109034.1">
    <property type="nucleotide sequence ID" value="NZ_JAHWXQ010000001.1"/>
</dbReference>
<evidence type="ECO:0008006" key="5">
    <source>
        <dbReference type="Google" id="ProtNLM"/>
    </source>
</evidence>
<evidence type="ECO:0000256" key="2">
    <source>
        <dbReference type="SAM" id="SignalP"/>
    </source>
</evidence>
<proteinExistence type="predicted"/>
<feature type="chain" id="PRO_5046818570" description="Secreted protein" evidence="2">
    <location>
        <begin position="31"/>
        <end position="119"/>
    </location>
</feature>
<dbReference type="EMBL" id="JAHWXQ010000001">
    <property type="protein sequence ID" value="MBW3364550.1"/>
    <property type="molecule type" value="Genomic_DNA"/>
</dbReference>
<feature type="compositionally biased region" description="Low complexity" evidence="1">
    <location>
        <begin position="36"/>
        <end position="55"/>
    </location>
</feature>
<name>A0ABS6XBJ4_9BACT</name>
<feature type="signal peptide" evidence="2">
    <location>
        <begin position="1"/>
        <end position="30"/>
    </location>
</feature>
<evidence type="ECO:0000256" key="1">
    <source>
        <dbReference type="SAM" id="MobiDB-lite"/>
    </source>
</evidence>
<dbReference type="Proteomes" id="UP000774935">
    <property type="component" value="Unassembled WGS sequence"/>
</dbReference>
<keyword evidence="4" id="KW-1185">Reference proteome</keyword>
<gene>
    <name evidence="3" type="ORF">KYK27_05820</name>
</gene>
<accession>A0ABS6XBJ4</accession>